<proteinExistence type="predicted"/>
<name>A0A0F8ZZP6_9ZZZZ</name>
<protein>
    <submittedName>
        <fullName evidence="2">Uncharacterized protein</fullName>
    </submittedName>
</protein>
<evidence type="ECO:0000256" key="1">
    <source>
        <dbReference type="SAM" id="Coils"/>
    </source>
</evidence>
<evidence type="ECO:0000313" key="2">
    <source>
        <dbReference type="EMBL" id="KKK99442.1"/>
    </source>
</evidence>
<keyword evidence="1" id="KW-0175">Coiled coil</keyword>
<comment type="caution">
    <text evidence="2">The sequence shown here is derived from an EMBL/GenBank/DDBJ whole genome shotgun (WGS) entry which is preliminary data.</text>
</comment>
<sequence>MKQTGMFWHVYHNCLVSWCYSYDERKVYILDFKPKDEQELRIKYMQPVKGQLPKKFVEACKAHFKARRACDKAWQAYLENSKTNECEAYNEAYEVYDEAERVYDEAERVYAEEINALHADECPDCSWDGTEIVFE</sequence>
<organism evidence="2">
    <name type="scientific">marine sediment metagenome</name>
    <dbReference type="NCBI Taxonomy" id="412755"/>
    <lineage>
        <taxon>unclassified sequences</taxon>
        <taxon>metagenomes</taxon>
        <taxon>ecological metagenomes</taxon>
    </lineage>
</organism>
<accession>A0A0F8ZZP6</accession>
<feature type="coiled-coil region" evidence="1">
    <location>
        <begin position="89"/>
        <end position="116"/>
    </location>
</feature>
<dbReference type="EMBL" id="LAZR01045203">
    <property type="protein sequence ID" value="KKK99442.1"/>
    <property type="molecule type" value="Genomic_DNA"/>
</dbReference>
<dbReference type="AlphaFoldDB" id="A0A0F8ZZP6"/>
<reference evidence="2" key="1">
    <citation type="journal article" date="2015" name="Nature">
        <title>Complex archaea that bridge the gap between prokaryotes and eukaryotes.</title>
        <authorList>
            <person name="Spang A."/>
            <person name="Saw J.H."/>
            <person name="Jorgensen S.L."/>
            <person name="Zaremba-Niedzwiedzka K."/>
            <person name="Martijn J."/>
            <person name="Lind A.E."/>
            <person name="van Eijk R."/>
            <person name="Schleper C."/>
            <person name="Guy L."/>
            <person name="Ettema T.J."/>
        </authorList>
    </citation>
    <scope>NUCLEOTIDE SEQUENCE</scope>
</reference>
<gene>
    <name evidence="2" type="ORF">LCGC14_2632720</name>
</gene>